<accession>A0A0F9KRZ4</accession>
<sequence length="76" mass="8508">MIERAQTLTSGPFNVNVFCHQPAHRDVDTEARWIQHIAPLFAEVDAAPPSSLDEIYTSFLNDADTLKMLLELRPAA</sequence>
<name>A0A0F9KRZ4_9ZZZZ</name>
<comment type="caution">
    <text evidence="1">The sequence shown here is derived from an EMBL/GenBank/DDBJ whole genome shotgun (WGS) entry which is preliminary data.</text>
</comment>
<dbReference type="Gene3D" id="3.20.20.70">
    <property type="entry name" value="Aldolase class I"/>
    <property type="match status" value="1"/>
</dbReference>
<evidence type="ECO:0000313" key="1">
    <source>
        <dbReference type="EMBL" id="KKM84528.1"/>
    </source>
</evidence>
<dbReference type="AlphaFoldDB" id="A0A0F9KRZ4"/>
<gene>
    <name evidence="1" type="ORF">LCGC14_1298270</name>
</gene>
<reference evidence="1" key="1">
    <citation type="journal article" date="2015" name="Nature">
        <title>Complex archaea that bridge the gap between prokaryotes and eukaryotes.</title>
        <authorList>
            <person name="Spang A."/>
            <person name="Saw J.H."/>
            <person name="Jorgensen S.L."/>
            <person name="Zaremba-Niedzwiedzka K."/>
            <person name="Martijn J."/>
            <person name="Lind A.E."/>
            <person name="van Eijk R."/>
            <person name="Schleper C."/>
            <person name="Guy L."/>
            <person name="Ettema T.J."/>
        </authorList>
    </citation>
    <scope>NUCLEOTIDE SEQUENCE</scope>
</reference>
<dbReference type="InterPro" id="IPR013785">
    <property type="entry name" value="Aldolase_TIM"/>
</dbReference>
<protein>
    <recommendedName>
        <fullName evidence="2">Nitronate monooxygenase domain-containing protein</fullName>
    </recommendedName>
</protein>
<organism evidence="1">
    <name type="scientific">marine sediment metagenome</name>
    <dbReference type="NCBI Taxonomy" id="412755"/>
    <lineage>
        <taxon>unclassified sequences</taxon>
        <taxon>metagenomes</taxon>
        <taxon>ecological metagenomes</taxon>
    </lineage>
</organism>
<dbReference type="EMBL" id="LAZR01007553">
    <property type="protein sequence ID" value="KKM84528.1"/>
    <property type="molecule type" value="Genomic_DNA"/>
</dbReference>
<proteinExistence type="predicted"/>
<evidence type="ECO:0008006" key="2">
    <source>
        <dbReference type="Google" id="ProtNLM"/>
    </source>
</evidence>